<dbReference type="InterPro" id="IPR013763">
    <property type="entry name" value="Cyclin-like_dom"/>
</dbReference>
<dbReference type="InterPro" id="IPR006671">
    <property type="entry name" value="Cyclin_N"/>
</dbReference>
<keyword evidence="2" id="KW-0132">Cell division</keyword>
<feature type="domain" description="Cyclin C-terminal" evidence="8">
    <location>
        <begin position="253"/>
        <end position="364"/>
    </location>
</feature>
<dbReference type="SMART" id="SM01332">
    <property type="entry name" value="Cyclin_C"/>
    <property type="match status" value="1"/>
</dbReference>
<feature type="compositionally biased region" description="Polar residues" evidence="6">
    <location>
        <begin position="413"/>
        <end position="424"/>
    </location>
</feature>
<keyword evidence="3 5" id="KW-0195">Cyclin</keyword>
<dbReference type="SUPFAM" id="SSF47954">
    <property type="entry name" value="Cyclin-like"/>
    <property type="match status" value="2"/>
</dbReference>
<feature type="compositionally biased region" description="Low complexity" evidence="6">
    <location>
        <begin position="71"/>
        <end position="93"/>
    </location>
</feature>
<comment type="caution">
    <text evidence="9">The sequence shown here is derived from an EMBL/GenBank/DDBJ whole genome shotgun (WGS) entry which is preliminary data.</text>
</comment>
<evidence type="ECO:0000256" key="1">
    <source>
        <dbReference type="ARBA" id="ARBA00008742"/>
    </source>
</evidence>
<accession>A0A066V9A4</accession>
<evidence type="ECO:0000256" key="6">
    <source>
        <dbReference type="SAM" id="MobiDB-lite"/>
    </source>
</evidence>
<dbReference type="GO" id="GO:0051301">
    <property type="term" value="P:cell division"/>
    <property type="evidence" value="ECO:0007669"/>
    <property type="project" value="UniProtKB-KW"/>
</dbReference>
<evidence type="ECO:0000256" key="5">
    <source>
        <dbReference type="RuleBase" id="RU000383"/>
    </source>
</evidence>
<dbReference type="RefSeq" id="XP_013240671.1">
    <property type="nucleotide sequence ID" value="XM_013385217.1"/>
</dbReference>
<dbReference type="Pfam" id="PF02984">
    <property type="entry name" value="Cyclin_C"/>
    <property type="match status" value="1"/>
</dbReference>
<dbReference type="Gene3D" id="1.10.472.10">
    <property type="entry name" value="Cyclin-like"/>
    <property type="match status" value="2"/>
</dbReference>
<evidence type="ECO:0000313" key="10">
    <source>
        <dbReference type="Proteomes" id="UP000027361"/>
    </source>
</evidence>
<evidence type="ECO:0000313" key="9">
    <source>
        <dbReference type="EMBL" id="KDN38317.1"/>
    </source>
</evidence>
<evidence type="ECO:0000256" key="4">
    <source>
        <dbReference type="ARBA" id="ARBA00023306"/>
    </source>
</evidence>
<dbReference type="InParanoid" id="A0A066V9A4"/>
<dbReference type="GeneID" id="25266315"/>
<dbReference type="InterPro" id="IPR048258">
    <property type="entry name" value="Cyclins_cyclin-box"/>
</dbReference>
<proteinExistence type="inferred from homology"/>
<reference evidence="9 10" key="1">
    <citation type="submission" date="2014-05" db="EMBL/GenBank/DDBJ databases">
        <title>Draft genome sequence of a rare smut relative, Tilletiaria anomala UBC 951.</title>
        <authorList>
            <consortium name="DOE Joint Genome Institute"/>
            <person name="Toome M."/>
            <person name="Kuo A."/>
            <person name="Henrissat B."/>
            <person name="Lipzen A."/>
            <person name="Tritt A."/>
            <person name="Yoshinaga Y."/>
            <person name="Zane M."/>
            <person name="Barry K."/>
            <person name="Grigoriev I.V."/>
            <person name="Spatafora J.W."/>
            <person name="Aimea M.C."/>
        </authorList>
    </citation>
    <scope>NUCLEOTIDE SEQUENCE [LARGE SCALE GENOMIC DNA]</scope>
    <source>
        <strain evidence="9 10">UBC 951</strain>
    </source>
</reference>
<sequence length="520" mass="56100">MPPSANTASYLSHRGSFYNRCRQDSAGSNSSSGSVRGKRKAPAGRVSGTPSSLQRAAILAASQELARQEGSQSTFSESSSSGSSVTSLSTTNSMASGSKVKIESMRPSESARSILLENEYQEEAIKHMFAMEAQTMSSLELMDVQPELRWFMRPYLVDFLIEIHQTFGLRAETLFLTLNIVDRYVSKRIVYKRHYQLVGCAALLIAAKYEDSKDRVPTIQELSQMCCNAYDESAFTQMEGHVLATIGWNLGHPTAEAWLRIACVKSAESHSAQSIARFLMELSLFHRDFIAITPSALATGALILARYICLRDNNEFEKGVTEEAAGAARLLDAILSENLQDVSSILTKKYSSSAFGDASARVRSYYLRNTAASTAKASSPASRVTLLPAQMVGSSSSSRGEFEDDDNSERSRCTTPSSMASTPSRCGVDEDDDDDDMPLTPLSLHSLHDPLGAAQIAAGMQAHAVTNAVKGKESMLPASSSHDAMSTKASFLGNGGLTAPAAAATRPPLRSVSWDCNMQA</sequence>
<dbReference type="PANTHER" id="PTHR10177">
    <property type="entry name" value="CYCLINS"/>
    <property type="match status" value="1"/>
</dbReference>
<gene>
    <name evidence="9" type="ORF">K437DRAFT_27200</name>
</gene>
<dbReference type="CDD" id="cd20537">
    <property type="entry name" value="CYCLIN_CCNO-like_rpt2"/>
    <property type="match status" value="1"/>
</dbReference>
<dbReference type="GO" id="GO:0051726">
    <property type="term" value="P:regulation of cell cycle"/>
    <property type="evidence" value="ECO:0007669"/>
    <property type="project" value="UniProtKB-ARBA"/>
</dbReference>
<dbReference type="InterPro" id="IPR039361">
    <property type="entry name" value="Cyclin"/>
</dbReference>
<dbReference type="OMA" id="QMCCNAY"/>
<dbReference type="GO" id="GO:0044843">
    <property type="term" value="P:cell cycle G1/S phase transition"/>
    <property type="evidence" value="ECO:0007669"/>
    <property type="project" value="UniProtKB-ARBA"/>
</dbReference>
<feature type="domain" description="Cyclin-like" evidence="7">
    <location>
        <begin position="257"/>
        <end position="336"/>
    </location>
</feature>
<dbReference type="HOGENOM" id="CLU_020695_4_3_1"/>
<keyword evidence="4" id="KW-0131">Cell cycle</keyword>
<keyword evidence="10" id="KW-1185">Reference proteome</keyword>
<dbReference type="GO" id="GO:0019887">
    <property type="term" value="F:protein kinase regulator activity"/>
    <property type="evidence" value="ECO:0007669"/>
    <property type="project" value="UniProtKB-ARBA"/>
</dbReference>
<dbReference type="EMBL" id="JMSN01000120">
    <property type="protein sequence ID" value="KDN38317.1"/>
    <property type="molecule type" value="Genomic_DNA"/>
</dbReference>
<dbReference type="InterPro" id="IPR036915">
    <property type="entry name" value="Cyclin-like_sf"/>
</dbReference>
<feature type="region of interest" description="Disordered" evidence="6">
    <location>
        <begin position="68"/>
        <end position="105"/>
    </location>
</feature>
<evidence type="ECO:0008006" key="11">
    <source>
        <dbReference type="Google" id="ProtNLM"/>
    </source>
</evidence>
<dbReference type="Pfam" id="PF00134">
    <property type="entry name" value="Cyclin_N"/>
    <property type="match status" value="1"/>
</dbReference>
<dbReference type="OrthoDB" id="5590282at2759"/>
<dbReference type="SMART" id="SM00385">
    <property type="entry name" value="CYCLIN"/>
    <property type="match status" value="2"/>
</dbReference>
<organism evidence="9 10">
    <name type="scientific">Tilletiaria anomala (strain ATCC 24038 / CBS 436.72 / UBC 951)</name>
    <dbReference type="NCBI Taxonomy" id="1037660"/>
    <lineage>
        <taxon>Eukaryota</taxon>
        <taxon>Fungi</taxon>
        <taxon>Dikarya</taxon>
        <taxon>Basidiomycota</taxon>
        <taxon>Ustilaginomycotina</taxon>
        <taxon>Exobasidiomycetes</taxon>
        <taxon>Georgefischeriales</taxon>
        <taxon>Tilletiariaceae</taxon>
        <taxon>Tilletiaria</taxon>
    </lineage>
</organism>
<feature type="region of interest" description="Disordered" evidence="6">
    <location>
        <begin position="386"/>
        <end position="439"/>
    </location>
</feature>
<feature type="domain" description="Cyclin-like" evidence="7">
    <location>
        <begin position="158"/>
        <end position="244"/>
    </location>
</feature>
<protein>
    <recommendedName>
        <fullName evidence="11">Cyclin N-terminal domain-containing protein</fullName>
    </recommendedName>
</protein>
<comment type="similarity">
    <text evidence="1 5">Belongs to the cyclin family.</text>
</comment>
<evidence type="ECO:0000256" key="3">
    <source>
        <dbReference type="ARBA" id="ARBA00023127"/>
    </source>
</evidence>
<dbReference type="Proteomes" id="UP000027361">
    <property type="component" value="Unassembled WGS sequence"/>
</dbReference>
<feature type="region of interest" description="Disordered" evidence="6">
    <location>
        <begin position="20"/>
        <end position="53"/>
    </location>
</feature>
<dbReference type="PROSITE" id="PS00292">
    <property type="entry name" value="CYCLINS"/>
    <property type="match status" value="1"/>
</dbReference>
<evidence type="ECO:0000256" key="2">
    <source>
        <dbReference type="ARBA" id="ARBA00022618"/>
    </source>
</evidence>
<feature type="compositionally biased region" description="Low complexity" evidence="6">
    <location>
        <begin position="25"/>
        <end position="34"/>
    </location>
</feature>
<dbReference type="AlphaFoldDB" id="A0A066V9A4"/>
<name>A0A066V9A4_TILAU</name>
<evidence type="ECO:0000259" key="8">
    <source>
        <dbReference type="SMART" id="SM01332"/>
    </source>
</evidence>
<dbReference type="FunFam" id="1.10.472.10:FF:000010">
    <property type="entry name" value="G1/S-specific cyclin Cln1"/>
    <property type="match status" value="1"/>
</dbReference>
<dbReference type="InterPro" id="IPR004367">
    <property type="entry name" value="Cyclin_C-dom"/>
</dbReference>
<dbReference type="CDD" id="cd20559">
    <property type="entry name" value="CYCLIN_ScCLN_like"/>
    <property type="match status" value="1"/>
</dbReference>
<evidence type="ECO:0000259" key="7">
    <source>
        <dbReference type="SMART" id="SM00385"/>
    </source>
</evidence>
<dbReference type="STRING" id="1037660.A0A066V9A4"/>